<name>A0A7W8Q8P8_PARAM</name>
<dbReference type="Proteomes" id="UP000592780">
    <property type="component" value="Unassembled WGS sequence"/>
</dbReference>
<gene>
    <name evidence="1" type="ORF">HDG40_003335</name>
</gene>
<sequence>MSERAVSVFVAAGRRAKKSRLGGRANDTSLQRIGAFGPSNRISGNGTTLLLAITPAQRVGWAGVKDDAAGRKAWRFDA</sequence>
<dbReference type="RefSeq" id="WP_184130409.1">
    <property type="nucleotide sequence ID" value="NZ_JACHDD010000005.1"/>
</dbReference>
<proteinExistence type="predicted"/>
<dbReference type="EMBL" id="JACHDD010000005">
    <property type="protein sequence ID" value="MBB5425181.1"/>
    <property type="molecule type" value="Genomic_DNA"/>
</dbReference>
<dbReference type="AlphaFoldDB" id="A0A7W8Q8P8"/>
<keyword evidence="2" id="KW-1185">Reference proteome</keyword>
<organism evidence="1 2">
    <name type="scientific">Paraburkholderia atlantica</name>
    <dbReference type="NCBI Taxonomy" id="2654982"/>
    <lineage>
        <taxon>Bacteria</taxon>
        <taxon>Pseudomonadati</taxon>
        <taxon>Pseudomonadota</taxon>
        <taxon>Betaproteobacteria</taxon>
        <taxon>Burkholderiales</taxon>
        <taxon>Burkholderiaceae</taxon>
        <taxon>Paraburkholderia</taxon>
    </lineage>
</organism>
<protein>
    <submittedName>
        <fullName evidence="1">Uncharacterized protein</fullName>
    </submittedName>
</protein>
<evidence type="ECO:0000313" key="2">
    <source>
        <dbReference type="Proteomes" id="UP000592780"/>
    </source>
</evidence>
<comment type="caution">
    <text evidence="1">The sequence shown here is derived from an EMBL/GenBank/DDBJ whole genome shotgun (WGS) entry which is preliminary data.</text>
</comment>
<accession>A0A7W8Q8P8</accession>
<reference evidence="1 2" key="1">
    <citation type="submission" date="2020-08" db="EMBL/GenBank/DDBJ databases">
        <title>Genomic Encyclopedia of Type Strains, Phase IV (KMG-V): Genome sequencing to study the core and pangenomes of soil and plant-associated prokaryotes.</title>
        <authorList>
            <person name="Whitman W."/>
        </authorList>
    </citation>
    <scope>NUCLEOTIDE SEQUENCE [LARGE SCALE GENOMIC DNA]</scope>
    <source>
        <strain evidence="1 2">JPY158</strain>
    </source>
</reference>
<evidence type="ECO:0000313" key="1">
    <source>
        <dbReference type="EMBL" id="MBB5425181.1"/>
    </source>
</evidence>